<feature type="transmembrane region" description="Helical" evidence="8">
    <location>
        <begin position="7"/>
        <end position="27"/>
    </location>
</feature>
<accession>A0A3N1GGW1</accession>
<evidence type="ECO:0000313" key="9">
    <source>
        <dbReference type="EMBL" id="ROP29356.1"/>
    </source>
</evidence>
<evidence type="ECO:0000256" key="3">
    <source>
        <dbReference type="ARBA" id="ARBA00022679"/>
    </source>
</evidence>
<feature type="transmembrane region" description="Helical" evidence="8">
    <location>
        <begin position="47"/>
        <end position="65"/>
    </location>
</feature>
<evidence type="ECO:0000256" key="4">
    <source>
        <dbReference type="ARBA" id="ARBA00022692"/>
    </source>
</evidence>
<feature type="transmembrane region" description="Helical" evidence="8">
    <location>
        <begin position="282"/>
        <end position="303"/>
    </location>
</feature>
<feature type="transmembrane region" description="Helical" evidence="8">
    <location>
        <begin position="77"/>
        <end position="93"/>
    </location>
</feature>
<feature type="transmembrane region" description="Helical" evidence="8">
    <location>
        <begin position="171"/>
        <end position="189"/>
    </location>
</feature>
<evidence type="ECO:0000256" key="8">
    <source>
        <dbReference type="SAM" id="Phobius"/>
    </source>
</evidence>
<name>A0A3N1GGW1_9ACTN</name>
<comment type="similarity">
    <text evidence="7">Belongs to the MptA/B family.</text>
</comment>
<comment type="caution">
    <text evidence="9">The sequence shown here is derived from an EMBL/GenBank/DDBJ whole genome shotgun (WGS) entry which is preliminary data.</text>
</comment>
<feature type="transmembrane region" description="Helical" evidence="8">
    <location>
        <begin position="345"/>
        <end position="363"/>
    </location>
</feature>
<dbReference type="GO" id="GO:0016757">
    <property type="term" value="F:glycosyltransferase activity"/>
    <property type="evidence" value="ECO:0007669"/>
    <property type="project" value="UniProtKB-KW"/>
</dbReference>
<feature type="transmembrane region" description="Helical" evidence="8">
    <location>
        <begin position="141"/>
        <end position="159"/>
    </location>
</feature>
<proteinExistence type="inferred from homology"/>
<feature type="transmembrane region" description="Helical" evidence="8">
    <location>
        <begin position="220"/>
        <end position="236"/>
    </location>
</feature>
<dbReference type="EMBL" id="RJKL01000001">
    <property type="protein sequence ID" value="ROP29356.1"/>
    <property type="molecule type" value="Genomic_DNA"/>
</dbReference>
<feature type="transmembrane region" description="Helical" evidence="8">
    <location>
        <begin position="375"/>
        <end position="393"/>
    </location>
</feature>
<keyword evidence="4 8" id="KW-0812">Transmembrane</keyword>
<dbReference type="Pfam" id="PF26314">
    <property type="entry name" value="MptA_B_family"/>
    <property type="match status" value="1"/>
</dbReference>
<keyword evidence="5 8" id="KW-1133">Transmembrane helix</keyword>
<evidence type="ECO:0000256" key="6">
    <source>
        <dbReference type="ARBA" id="ARBA00023136"/>
    </source>
</evidence>
<feature type="transmembrane region" description="Helical" evidence="8">
    <location>
        <begin position="242"/>
        <end position="270"/>
    </location>
</feature>
<dbReference type="RefSeq" id="WP_244945191.1">
    <property type="nucleotide sequence ID" value="NZ_RJKL01000001.1"/>
</dbReference>
<dbReference type="Proteomes" id="UP000271683">
    <property type="component" value="Unassembled WGS sequence"/>
</dbReference>
<gene>
    <name evidence="9" type="ORF">EDD30_2148</name>
</gene>
<feature type="transmembrane region" description="Helical" evidence="8">
    <location>
        <begin position="195"/>
        <end position="213"/>
    </location>
</feature>
<reference evidence="9 10" key="1">
    <citation type="submission" date="2018-11" db="EMBL/GenBank/DDBJ databases">
        <title>Sequencing the genomes of 1000 actinobacteria strains.</title>
        <authorList>
            <person name="Klenk H.-P."/>
        </authorList>
    </citation>
    <scope>NUCLEOTIDE SEQUENCE [LARGE SCALE GENOMIC DNA]</scope>
    <source>
        <strain evidence="9 10">DSM 43634</strain>
    </source>
</reference>
<protein>
    <submittedName>
        <fullName evidence="9">Alpha-1,6-mannosyltransferase</fullName>
    </submittedName>
</protein>
<sequence>MTVTPRLVRWGGLAGSVATAGTASLGGSGFARAPSINPVTLLSGQRGVLLPILWVLGTALLLAAWWTGRRTVPSTRWALVTAALWFLPVLPFLPLGSADVYSYACQGYVQYAGGDPYAAGVARFGCPWLGSVASSWADSPAPYGPLFLLLASWVVALAGDSLAGVVAGLRIVALAGVALVAAGVPAVARRCGIDPARAVWTVLACPLILIHLVSGAHNDALMVGLILAGLALAAARPPLAGLVAAGAVLGLAVGVKVTAIVVVPFAVLAALPGTGRRPVRELLRPAGAIGGGALLVTVALSAVSGRGAGWVTGLARSGDTVAWTSPSTAVGLTIDAVTGADAVPVTRVAGVVLLAVALVALWWRAWGRGDPLGHAGLALAATVLCAPVFHPWYATWPLAVLAAARAENRWTLGLCAFAAMLTTPAGYNWALYTRVPGAFVVTAALVALAVVAVRGRRARRVIA</sequence>
<keyword evidence="6 8" id="KW-0472">Membrane</keyword>
<comment type="subcellular location">
    <subcellularLocation>
        <location evidence="1">Membrane</location>
        <topology evidence="1">Multi-pass membrane protein</topology>
    </subcellularLocation>
</comment>
<dbReference type="GO" id="GO:0016020">
    <property type="term" value="C:membrane"/>
    <property type="evidence" value="ECO:0007669"/>
    <property type="project" value="UniProtKB-SubCell"/>
</dbReference>
<organism evidence="9 10">
    <name type="scientific">Couchioplanes caeruleus</name>
    <dbReference type="NCBI Taxonomy" id="56438"/>
    <lineage>
        <taxon>Bacteria</taxon>
        <taxon>Bacillati</taxon>
        <taxon>Actinomycetota</taxon>
        <taxon>Actinomycetes</taxon>
        <taxon>Micromonosporales</taxon>
        <taxon>Micromonosporaceae</taxon>
        <taxon>Couchioplanes</taxon>
    </lineage>
</organism>
<evidence type="ECO:0000256" key="2">
    <source>
        <dbReference type="ARBA" id="ARBA00022676"/>
    </source>
</evidence>
<evidence type="ECO:0000256" key="5">
    <source>
        <dbReference type="ARBA" id="ARBA00022989"/>
    </source>
</evidence>
<dbReference type="AlphaFoldDB" id="A0A3N1GGW1"/>
<dbReference type="InterPro" id="IPR049829">
    <property type="entry name" value="MptA/B-like"/>
</dbReference>
<evidence type="ECO:0000256" key="7">
    <source>
        <dbReference type="ARBA" id="ARBA00043987"/>
    </source>
</evidence>
<evidence type="ECO:0000313" key="10">
    <source>
        <dbReference type="Proteomes" id="UP000271683"/>
    </source>
</evidence>
<dbReference type="NCBIfam" id="NF038066">
    <property type="entry name" value="MptB"/>
    <property type="match status" value="1"/>
</dbReference>
<keyword evidence="2 9" id="KW-0328">Glycosyltransferase</keyword>
<keyword evidence="3 9" id="KW-0808">Transferase</keyword>
<feature type="transmembrane region" description="Helical" evidence="8">
    <location>
        <begin position="429"/>
        <end position="453"/>
    </location>
</feature>
<evidence type="ECO:0000256" key="1">
    <source>
        <dbReference type="ARBA" id="ARBA00004141"/>
    </source>
</evidence>